<dbReference type="RefSeq" id="WP_307106792.1">
    <property type="nucleotide sequence ID" value="NZ_JAUTAS010000001.1"/>
</dbReference>
<dbReference type="SMART" id="SM00065">
    <property type="entry name" value="GAF"/>
    <property type="match status" value="1"/>
</dbReference>
<dbReference type="AlphaFoldDB" id="A0AAP5AGI1"/>
<gene>
    <name evidence="3" type="ORF">QE424_001503</name>
</gene>
<evidence type="ECO:0000313" key="4">
    <source>
        <dbReference type="Proteomes" id="UP001226084"/>
    </source>
</evidence>
<feature type="domain" description="GGDEF" evidence="2">
    <location>
        <begin position="190"/>
        <end position="326"/>
    </location>
</feature>
<dbReference type="InterPro" id="IPR001633">
    <property type="entry name" value="EAL_dom"/>
</dbReference>
<dbReference type="PROSITE" id="PS50887">
    <property type="entry name" value="GGDEF"/>
    <property type="match status" value="1"/>
</dbReference>
<dbReference type="SMART" id="SM00267">
    <property type="entry name" value="GGDEF"/>
    <property type="match status" value="1"/>
</dbReference>
<comment type="caution">
    <text evidence="3">The sequence shown here is derived from an EMBL/GenBank/DDBJ whole genome shotgun (WGS) entry which is preliminary data.</text>
</comment>
<sequence length="596" mass="66119">MLDRSQDLERIALIEALNVMDPALGRSLDPVTELAAFTFGTAIALISIVDADSQRFISRVGLALERTDRHHSICSCALQSSGILQIEDLRQDPRFHDNPIVAGPEQMRFYAGAPLVTRNGIALGTLCLMDRTPRVLTADEQRQLQTLARIVVNQMELKMSLGRREPISGLPNRQQFQADLSVLGRQDGGNQFTGVLLDVFDLQSANDAGQALGLKPVESLLRQASLRVQEVLTDDVQVYHVASTRFAFVVRNHDHAQVEALMQRLRERMRRPLMVGSIPMSPQFHAGLCDFRADPDEAGDLVRKCMVALNHALQTDACLCWYSADRDAHLRRRYRLASDAARGLAQDQFSLVYQPRYDLRDGQPVSAEALLRWTHPMLGPITPGEFIPVLECTALMPALSQWVIEHAFAQAARWQQLLPGFTLSINLSPRDFDNANLWTGMAERLQANGLVPSQIEVEITEGQWLHSHPAALPQLRAMAAAGVRIAIDDFGSGYSNFGYLSEVPISHIKVDQSLVTGLARSRTARLKVEAIIRLAQQLGYRTVAEGVEHESELSLLRLWDCNEAQGYYLARPMSADAVTQLVLACRAGPPSDIESD</sequence>
<feature type="domain" description="EAL" evidence="1">
    <location>
        <begin position="333"/>
        <end position="586"/>
    </location>
</feature>
<evidence type="ECO:0000313" key="3">
    <source>
        <dbReference type="EMBL" id="MDQ1108344.1"/>
    </source>
</evidence>
<evidence type="ECO:0000259" key="1">
    <source>
        <dbReference type="PROSITE" id="PS50883"/>
    </source>
</evidence>
<evidence type="ECO:0000259" key="2">
    <source>
        <dbReference type="PROSITE" id="PS50887"/>
    </source>
</evidence>
<proteinExistence type="predicted"/>
<dbReference type="InterPro" id="IPR035919">
    <property type="entry name" value="EAL_sf"/>
</dbReference>
<dbReference type="SUPFAM" id="SSF55073">
    <property type="entry name" value="Nucleotide cyclase"/>
    <property type="match status" value="1"/>
</dbReference>
<dbReference type="InterPro" id="IPR050706">
    <property type="entry name" value="Cyclic-di-GMP_PDE-like"/>
</dbReference>
<dbReference type="Gene3D" id="3.30.70.270">
    <property type="match status" value="1"/>
</dbReference>
<dbReference type="SUPFAM" id="SSF141868">
    <property type="entry name" value="EAL domain-like"/>
    <property type="match status" value="1"/>
</dbReference>
<protein>
    <submittedName>
        <fullName evidence="3">EAL domain-containing protein (Putative c-di-GMP-specific phosphodiesterase class I)/GGDEF domain-containing protein</fullName>
    </submittedName>
</protein>
<dbReference type="SMART" id="SM00052">
    <property type="entry name" value="EAL"/>
    <property type="match status" value="1"/>
</dbReference>
<dbReference type="Gene3D" id="3.20.20.450">
    <property type="entry name" value="EAL domain"/>
    <property type="match status" value="1"/>
</dbReference>
<dbReference type="InterPro" id="IPR029787">
    <property type="entry name" value="Nucleotide_cyclase"/>
</dbReference>
<name>A0AAP5AGI1_9GAMM</name>
<dbReference type="GO" id="GO:0071111">
    <property type="term" value="F:cyclic-guanylate-specific phosphodiesterase activity"/>
    <property type="evidence" value="ECO:0007669"/>
    <property type="project" value="InterPro"/>
</dbReference>
<dbReference type="CDD" id="cd01948">
    <property type="entry name" value="EAL"/>
    <property type="match status" value="1"/>
</dbReference>
<dbReference type="Pfam" id="PF00563">
    <property type="entry name" value="EAL"/>
    <property type="match status" value="1"/>
</dbReference>
<dbReference type="SUPFAM" id="SSF55781">
    <property type="entry name" value="GAF domain-like"/>
    <property type="match status" value="1"/>
</dbReference>
<dbReference type="InterPro" id="IPR003018">
    <property type="entry name" value="GAF"/>
</dbReference>
<reference evidence="3" key="1">
    <citation type="submission" date="2023-07" db="EMBL/GenBank/DDBJ databases">
        <title>Functional and genomic diversity of the sorghum phyllosphere microbiome.</title>
        <authorList>
            <person name="Shade A."/>
        </authorList>
    </citation>
    <scope>NUCLEOTIDE SEQUENCE</scope>
    <source>
        <strain evidence="3">SORGH_AS_0457</strain>
    </source>
</reference>
<dbReference type="InterPro" id="IPR000160">
    <property type="entry name" value="GGDEF_dom"/>
</dbReference>
<dbReference type="InterPro" id="IPR043128">
    <property type="entry name" value="Rev_trsase/Diguanyl_cyclase"/>
</dbReference>
<dbReference type="Pfam" id="PF00990">
    <property type="entry name" value="GGDEF"/>
    <property type="match status" value="1"/>
</dbReference>
<dbReference type="Gene3D" id="3.30.450.40">
    <property type="match status" value="1"/>
</dbReference>
<dbReference type="PANTHER" id="PTHR33121">
    <property type="entry name" value="CYCLIC DI-GMP PHOSPHODIESTERASE PDEF"/>
    <property type="match status" value="1"/>
</dbReference>
<organism evidence="3 4">
    <name type="scientific">Stenotrophomonas rhizophila</name>
    <dbReference type="NCBI Taxonomy" id="216778"/>
    <lineage>
        <taxon>Bacteria</taxon>
        <taxon>Pseudomonadati</taxon>
        <taxon>Pseudomonadota</taxon>
        <taxon>Gammaproteobacteria</taxon>
        <taxon>Lysobacterales</taxon>
        <taxon>Lysobacteraceae</taxon>
        <taxon>Stenotrophomonas</taxon>
    </lineage>
</organism>
<dbReference type="Proteomes" id="UP001226084">
    <property type="component" value="Unassembled WGS sequence"/>
</dbReference>
<accession>A0AAP5AGI1</accession>
<dbReference type="Pfam" id="PF01590">
    <property type="entry name" value="GAF"/>
    <property type="match status" value="1"/>
</dbReference>
<dbReference type="PROSITE" id="PS50883">
    <property type="entry name" value="EAL"/>
    <property type="match status" value="1"/>
</dbReference>
<dbReference type="InterPro" id="IPR029016">
    <property type="entry name" value="GAF-like_dom_sf"/>
</dbReference>
<dbReference type="PANTHER" id="PTHR33121:SF19">
    <property type="entry name" value="CYCLIC DI-GMP PHOSPHODIESTERASE PA2567"/>
    <property type="match status" value="1"/>
</dbReference>
<dbReference type="EMBL" id="JAUTAS010000001">
    <property type="protein sequence ID" value="MDQ1108344.1"/>
    <property type="molecule type" value="Genomic_DNA"/>
</dbReference>